<dbReference type="SUPFAM" id="SSF50156">
    <property type="entry name" value="PDZ domain-like"/>
    <property type="match status" value="1"/>
</dbReference>
<feature type="domain" description="PDZ" evidence="5">
    <location>
        <begin position="278"/>
        <end position="375"/>
    </location>
</feature>
<dbReference type="Pfam" id="PF13180">
    <property type="entry name" value="PDZ_2"/>
    <property type="match status" value="1"/>
</dbReference>
<reference evidence="6 7" key="1">
    <citation type="submission" date="2022-06" db="EMBL/GenBank/DDBJ databases">
        <title>Isolation of gut microbiota from human fecal samples.</title>
        <authorList>
            <person name="Pamer E.G."/>
            <person name="Barat B."/>
            <person name="Waligurski E."/>
            <person name="Medina S."/>
            <person name="Paddock L."/>
            <person name="Mostad J."/>
        </authorList>
    </citation>
    <scope>NUCLEOTIDE SEQUENCE [LARGE SCALE GENOMIC DNA]</scope>
    <source>
        <strain evidence="6 7">DFI.6.1</strain>
    </source>
</reference>
<gene>
    <name evidence="6" type="ORF">NE663_03530</name>
</gene>
<dbReference type="InterPro" id="IPR009003">
    <property type="entry name" value="Peptidase_S1_PA"/>
</dbReference>
<keyword evidence="4" id="KW-0812">Transmembrane</keyword>
<evidence type="ECO:0000256" key="2">
    <source>
        <dbReference type="ARBA" id="ARBA00022801"/>
    </source>
</evidence>
<dbReference type="InterPro" id="IPR051201">
    <property type="entry name" value="Chloro_Bact_Ser_Proteases"/>
</dbReference>
<dbReference type="RefSeq" id="WP_256197485.1">
    <property type="nucleotide sequence ID" value="NZ_CALVCM010000004.1"/>
</dbReference>
<evidence type="ECO:0000256" key="3">
    <source>
        <dbReference type="SAM" id="MobiDB-lite"/>
    </source>
</evidence>
<accession>A0ABT1SJC3</accession>
<evidence type="ECO:0000259" key="5">
    <source>
        <dbReference type="PROSITE" id="PS50106"/>
    </source>
</evidence>
<dbReference type="Pfam" id="PF13365">
    <property type="entry name" value="Trypsin_2"/>
    <property type="match status" value="1"/>
</dbReference>
<evidence type="ECO:0000256" key="4">
    <source>
        <dbReference type="SAM" id="Phobius"/>
    </source>
</evidence>
<dbReference type="SUPFAM" id="SSF50494">
    <property type="entry name" value="Trypsin-like serine proteases"/>
    <property type="match status" value="1"/>
</dbReference>
<comment type="caution">
    <text evidence="6">The sequence shown here is derived from an EMBL/GenBank/DDBJ whole genome shotgun (WGS) entry which is preliminary data.</text>
</comment>
<evidence type="ECO:0000256" key="1">
    <source>
        <dbReference type="ARBA" id="ARBA00022670"/>
    </source>
</evidence>
<dbReference type="PROSITE" id="PS50106">
    <property type="entry name" value="PDZ"/>
    <property type="match status" value="1"/>
</dbReference>
<dbReference type="Proteomes" id="UP001524435">
    <property type="component" value="Unassembled WGS sequence"/>
</dbReference>
<dbReference type="InterPro" id="IPR001940">
    <property type="entry name" value="Peptidase_S1C"/>
</dbReference>
<dbReference type="Gene3D" id="2.30.42.10">
    <property type="match status" value="1"/>
</dbReference>
<dbReference type="SMART" id="SM00228">
    <property type="entry name" value="PDZ"/>
    <property type="match status" value="1"/>
</dbReference>
<name>A0ABT1SJC3_9FIRM</name>
<feature type="transmembrane region" description="Helical" evidence="4">
    <location>
        <begin position="35"/>
        <end position="54"/>
    </location>
</feature>
<keyword evidence="4" id="KW-0472">Membrane</keyword>
<dbReference type="InterPro" id="IPR036034">
    <property type="entry name" value="PDZ_sf"/>
</dbReference>
<keyword evidence="1" id="KW-0645">Protease</keyword>
<keyword evidence="2" id="KW-0378">Hydrolase</keyword>
<keyword evidence="4" id="KW-1133">Transmembrane helix</keyword>
<evidence type="ECO:0000313" key="6">
    <source>
        <dbReference type="EMBL" id="MCQ5121331.1"/>
    </source>
</evidence>
<protein>
    <submittedName>
        <fullName evidence="6">Trypsin-like peptidase domain-containing protein</fullName>
    </submittedName>
</protein>
<sequence length="395" mass="41352">MEDFNITEETIMQEPQKQPEEPKPKKAKNPMTKRVLSGAAILALGFGSGVGGAYCYNALNDDSTPVIQTSTATPTSAKTSSGLTYTQIAEKTMDSVVAIQTESKTTGSFMQDYITEGAGSGVIISKDGYIVTNHHVIDGASKVTVTLKNGKTYNAKYVGSDEQSDLAVIKIDADDLTPAVLGDSDQLSVGDTAVAIGNPLGTLGGTFTTGVISALDRELTIDGETMTLMQTNAAINPGNSGGGLFDANGNLIGIVNAKSSGESIEGLGFAIPINDAKTVIEELLENGYVTTRAKLGVSMVDVEDEMTAMRYGVSSLGVYIAQVENGTAADEAGLKVGDQIIQMDGEEIDSASEAKKIIHAHKAGDQLKMIVKRDGKEMTITLTLGNSGNTDTNQF</sequence>
<dbReference type="PRINTS" id="PR00834">
    <property type="entry name" value="PROTEASES2C"/>
</dbReference>
<dbReference type="PANTHER" id="PTHR43343:SF3">
    <property type="entry name" value="PROTEASE DO-LIKE 8, CHLOROPLASTIC"/>
    <property type="match status" value="1"/>
</dbReference>
<dbReference type="Gene3D" id="2.40.10.120">
    <property type="match status" value="1"/>
</dbReference>
<feature type="region of interest" description="Disordered" evidence="3">
    <location>
        <begin position="1"/>
        <end position="30"/>
    </location>
</feature>
<dbReference type="InterPro" id="IPR001478">
    <property type="entry name" value="PDZ"/>
</dbReference>
<dbReference type="EMBL" id="JANGCH010000003">
    <property type="protein sequence ID" value="MCQ5121331.1"/>
    <property type="molecule type" value="Genomic_DNA"/>
</dbReference>
<proteinExistence type="predicted"/>
<dbReference type="PANTHER" id="PTHR43343">
    <property type="entry name" value="PEPTIDASE S12"/>
    <property type="match status" value="1"/>
</dbReference>
<organism evidence="6 7">
    <name type="scientific">Massilicoli timonensis</name>
    <dbReference type="NCBI Taxonomy" id="2015901"/>
    <lineage>
        <taxon>Bacteria</taxon>
        <taxon>Bacillati</taxon>
        <taxon>Bacillota</taxon>
        <taxon>Erysipelotrichia</taxon>
        <taxon>Erysipelotrichales</taxon>
        <taxon>Erysipelotrichaceae</taxon>
        <taxon>Massilicoli</taxon>
    </lineage>
</organism>
<evidence type="ECO:0000313" key="7">
    <source>
        <dbReference type="Proteomes" id="UP001524435"/>
    </source>
</evidence>
<keyword evidence="7" id="KW-1185">Reference proteome</keyword>